<comment type="caution">
    <text evidence="1">The sequence shown here is derived from an EMBL/GenBank/DDBJ whole genome shotgun (WGS) entry which is preliminary data.</text>
</comment>
<reference evidence="1 2" key="1">
    <citation type="submission" date="2023-02" db="EMBL/GenBank/DDBJ databases">
        <title>LHISI_Scaffold_Assembly.</title>
        <authorList>
            <person name="Stuart O.P."/>
            <person name="Cleave R."/>
            <person name="Magrath M.J.L."/>
            <person name="Mikheyev A.S."/>
        </authorList>
    </citation>
    <scope>NUCLEOTIDE SEQUENCE [LARGE SCALE GENOMIC DNA]</scope>
    <source>
        <strain evidence="1">Daus_M_001</strain>
        <tissue evidence="1">Leg muscle</tissue>
    </source>
</reference>
<proteinExistence type="predicted"/>
<name>A0ABQ9GQY0_9NEOP</name>
<keyword evidence="2" id="KW-1185">Reference proteome</keyword>
<protein>
    <recommendedName>
        <fullName evidence="3">Reverse transcriptase domain-containing protein</fullName>
    </recommendedName>
</protein>
<evidence type="ECO:0000313" key="2">
    <source>
        <dbReference type="Proteomes" id="UP001159363"/>
    </source>
</evidence>
<dbReference type="EMBL" id="JARBHB010000010">
    <property type="protein sequence ID" value="KAJ8874437.1"/>
    <property type="molecule type" value="Genomic_DNA"/>
</dbReference>
<sequence>MAWEFVRKFRSSTRRALTPLSHAGRNIEAPEEKANNSITQFSSTFYSHILLPPTPTYFLVAERIILSRLNHDIEQIQVLPDTQFGLRKLHSAMYAVAAVIDHITQRFCDHQLSSSTAFSHSVHFLFVFSTEHRITAGVPHRAFLSPTFFSIYLADIPTIPEAHILQYTDDTALLLPMSRL</sequence>
<evidence type="ECO:0008006" key="3">
    <source>
        <dbReference type="Google" id="ProtNLM"/>
    </source>
</evidence>
<gene>
    <name evidence="1" type="ORF">PR048_025286</name>
</gene>
<dbReference type="Proteomes" id="UP001159363">
    <property type="component" value="Chromosome 9"/>
</dbReference>
<organism evidence="1 2">
    <name type="scientific">Dryococelus australis</name>
    <dbReference type="NCBI Taxonomy" id="614101"/>
    <lineage>
        <taxon>Eukaryota</taxon>
        <taxon>Metazoa</taxon>
        <taxon>Ecdysozoa</taxon>
        <taxon>Arthropoda</taxon>
        <taxon>Hexapoda</taxon>
        <taxon>Insecta</taxon>
        <taxon>Pterygota</taxon>
        <taxon>Neoptera</taxon>
        <taxon>Polyneoptera</taxon>
        <taxon>Phasmatodea</taxon>
        <taxon>Verophasmatodea</taxon>
        <taxon>Anareolatae</taxon>
        <taxon>Phasmatidae</taxon>
        <taxon>Eurycanthinae</taxon>
        <taxon>Dryococelus</taxon>
    </lineage>
</organism>
<accession>A0ABQ9GQY0</accession>
<evidence type="ECO:0000313" key="1">
    <source>
        <dbReference type="EMBL" id="KAJ8874437.1"/>
    </source>
</evidence>